<dbReference type="RefSeq" id="WP_377020439.1">
    <property type="nucleotide sequence ID" value="NZ_JBHLTS010000001.1"/>
</dbReference>
<dbReference type="EMBL" id="JBHLTS010000001">
    <property type="protein sequence ID" value="MFC0512560.1"/>
    <property type="molecule type" value="Genomic_DNA"/>
</dbReference>
<protein>
    <submittedName>
        <fullName evidence="2">Uncharacterized protein</fullName>
    </submittedName>
</protein>
<name>A0ABV6KYS0_9SPHI</name>
<keyword evidence="1" id="KW-1133">Transmembrane helix</keyword>
<gene>
    <name evidence="2" type="ORF">ACFFGT_00045</name>
</gene>
<proteinExistence type="predicted"/>
<keyword evidence="1" id="KW-0812">Transmembrane</keyword>
<dbReference type="Proteomes" id="UP001589828">
    <property type="component" value="Unassembled WGS sequence"/>
</dbReference>
<keyword evidence="1" id="KW-0472">Membrane</keyword>
<accession>A0ABV6KYS0</accession>
<feature type="transmembrane region" description="Helical" evidence="1">
    <location>
        <begin position="13"/>
        <end position="31"/>
    </location>
</feature>
<evidence type="ECO:0000313" key="3">
    <source>
        <dbReference type="Proteomes" id="UP001589828"/>
    </source>
</evidence>
<reference evidence="2 3" key="1">
    <citation type="submission" date="2024-09" db="EMBL/GenBank/DDBJ databases">
        <authorList>
            <person name="Sun Q."/>
            <person name="Mori K."/>
        </authorList>
    </citation>
    <scope>NUCLEOTIDE SEQUENCE [LARGE SCALE GENOMIC DNA]</scope>
    <source>
        <strain evidence="2 3">NCAIM B.02415</strain>
    </source>
</reference>
<keyword evidence="3" id="KW-1185">Reference proteome</keyword>
<evidence type="ECO:0000313" key="2">
    <source>
        <dbReference type="EMBL" id="MFC0512560.1"/>
    </source>
</evidence>
<comment type="caution">
    <text evidence="2">The sequence shown here is derived from an EMBL/GenBank/DDBJ whole genome shotgun (WGS) entry which is preliminary data.</text>
</comment>
<organism evidence="2 3">
    <name type="scientific">Mucilaginibacter angelicae</name>
    <dbReference type="NCBI Taxonomy" id="869718"/>
    <lineage>
        <taxon>Bacteria</taxon>
        <taxon>Pseudomonadati</taxon>
        <taxon>Bacteroidota</taxon>
        <taxon>Sphingobacteriia</taxon>
        <taxon>Sphingobacteriales</taxon>
        <taxon>Sphingobacteriaceae</taxon>
        <taxon>Mucilaginibacter</taxon>
    </lineage>
</organism>
<evidence type="ECO:0000256" key="1">
    <source>
        <dbReference type="SAM" id="Phobius"/>
    </source>
</evidence>
<sequence>MKKPMPFDFLLDYLPAGVIVKPAVGMFYIYFDRKIVLIFRQVGKNPQHNGIWISTKREDHASLKAEISAITDFVLDEAFDTAWLLLSNNNDDFESAAIQLCEMVSRKDKRIGKVTPKSIAMFE</sequence>